<evidence type="ECO:0000313" key="2">
    <source>
        <dbReference type="Proteomes" id="UP000078113"/>
    </source>
</evidence>
<evidence type="ECO:0000313" key="1">
    <source>
        <dbReference type="EMBL" id="KAE8264149.1"/>
    </source>
</evidence>
<dbReference type="AlphaFoldDB" id="A0A8X7N486"/>
<protein>
    <submittedName>
        <fullName evidence="1">Uncharacterized protein</fullName>
    </submittedName>
</protein>
<accession>A0A8X7N486</accession>
<dbReference type="Proteomes" id="UP000078113">
    <property type="component" value="Unassembled WGS sequence"/>
</dbReference>
<keyword evidence="2" id="KW-1185">Reference proteome</keyword>
<reference evidence="1" key="2">
    <citation type="journal article" date="2019" name="IMA Fungus">
        <title>Genome sequencing and comparison of five Tilletia species to identify candidate genes for the detection of regulated species infecting wheat.</title>
        <authorList>
            <person name="Nguyen H.D.T."/>
            <person name="Sultana T."/>
            <person name="Kesanakurti P."/>
            <person name="Hambleton S."/>
        </authorList>
    </citation>
    <scope>NUCLEOTIDE SEQUENCE</scope>
    <source>
        <strain evidence="1">DAOMC 236422</strain>
    </source>
</reference>
<dbReference type="EMBL" id="LWDG02000566">
    <property type="protein sequence ID" value="KAE8264149.1"/>
    <property type="molecule type" value="Genomic_DNA"/>
</dbReference>
<organism evidence="1 2">
    <name type="scientific">Tilletia walkeri</name>
    <dbReference type="NCBI Taxonomy" id="117179"/>
    <lineage>
        <taxon>Eukaryota</taxon>
        <taxon>Fungi</taxon>
        <taxon>Dikarya</taxon>
        <taxon>Basidiomycota</taxon>
        <taxon>Ustilaginomycotina</taxon>
        <taxon>Exobasidiomycetes</taxon>
        <taxon>Tilletiales</taxon>
        <taxon>Tilletiaceae</taxon>
        <taxon>Tilletia</taxon>
    </lineage>
</organism>
<proteinExistence type="predicted"/>
<name>A0A8X7N486_9BASI</name>
<reference evidence="1" key="1">
    <citation type="submission" date="2016-04" db="EMBL/GenBank/DDBJ databases">
        <authorList>
            <person name="Nguyen H.D."/>
            <person name="Samba Siva P."/>
            <person name="Cullis J."/>
            <person name="Levesque C.A."/>
            <person name="Hambleton S."/>
        </authorList>
    </citation>
    <scope>NUCLEOTIDE SEQUENCE</scope>
    <source>
        <strain evidence="1">DAOMC 236422</strain>
    </source>
</reference>
<gene>
    <name evidence="1" type="ORF">A4X09_0g7048</name>
</gene>
<feature type="non-terminal residue" evidence="1">
    <location>
        <position position="1"/>
    </location>
</feature>
<sequence length="50" mass="5351">NANKHKAAAKINKDAKFKAAAAHEDAHLDKAAAKKLAAEKKKKSGFGNFF</sequence>
<comment type="caution">
    <text evidence="1">The sequence shown here is derived from an EMBL/GenBank/DDBJ whole genome shotgun (WGS) entry which is preliminary data.</text>
</comment>